<proteinExistence type="predicted"/>
<reference evidence="2" key="1">
    <citation type="submission" date="2021-01" db="EMBL/GenBank/DDBJ databases">
        <title>Rhizobium sp. strain KVB221 16S ribosomal RNA gene Genome sequencing and assembly.</title>
        <authorList>
            <person name="Kang M."/>
        </authorList>
    </citation>
    <scope>NUCLEOTIDE SEQUENCE</scope>
    <source>
        <strain evidence="2">KVB221</strain>
    </source>
</reference>
<gene>
    <name evidence="2" type="ORF">JJB09_17800</name>
</gene>
<dbReference type="RefSeq" id="WP_201661175.1">
    <property type="nucleotide sequence ID" value="NZ_JAEQNC010000010.1"/>
</dbReference>
<organism evidence="2 3">
    <name type="scientific">Rhizobium setariae</name>
    <dbReference type="NCBI Taxonomy" id="2801340"/>
    <lineage>
        <taxon>Bacteria</taxon>
        <taxon>Pseudomonadati</taxon>
        <taxon>Pseudomonadota</taxon>
        <taxon>Alphaproteobacteria</taxon>
        <taxon>Hyphomicrobiales</taxon>
        <taxon>Rhizobiaceae</taxon>
        <taxon>Rhizobium/Agrobacterium group</taxon>
        <taxon>Rhizobium</taxon>
    </lineage>
</organism>
<keyword evidence="3" id="KW-1185">Reference proteome</keyword>
<evidence type="ECO:0000313" key="2">
    <source>
        <dbReference type="EMBL" id="MBL0373881.1"/>
    </source>
</evidence>
<dbReference type="SUPFAM" id="SSF51658">
    <property type="entry name" value="Xylose isomerase-like"/>
    <property type="match status" value="1"/>
</dbReference>
<dbReference type="EMBL" id="JAEQNC010000010">
    <property type="protein sequence ID" value="MBL0373881.1"/>
    <property type="molecule type" value="Genomic_DNA"/>
</dbReference>
<dbReference type="PANTHER" id="PTHR12110">
    <property type="entry name" value="HYDROXYPYRUVATE ISOMERASE"/>
    <property type="match status" value="1"/>
</dbReference>
<dbReference type="Pfam" id="PF01261">
    <property type="entry name" value="AP_endonuc_2"/>
    <property type="match status" value="1"/>
</dbReference>
<dbReference type="InterPro" id="IPR050312">
    <property type="entry name" value="IolE/XylAMocC-like"/>
</dbReference>
<dbReference type="Gene3D" id="3.20.20.150">
    <property type="entry name" value="Divalent-metal-dependent TIM barrel enzymes"/>
    <property type="match status" value="1"/>
</dbReference>
<evidence type="ECO:0000259" key="1">
    <source>
        <dbReference type="Pfam" id="PF01261"/>
    </source>
</evidence>
<dbReference type="Proteomes" id="UP000633219">
    <property type="component" value="Unassembled WGS sequence"/>
</dbReference>
<evidence type="ECO:0000313" key="3">
    <source>
        <dbReference type="Proteomes" id="UP000633219"/>
    </source>
</evidence>
<accession>A0A937CNL3</accession>
<feature type="domain" description="Xylose isomerase-like TIM barrel" evidence="1">
    <location>
        <begin position="92"/>
        <end position="247"/>
    </location>
</feature>
<dbReference type="InterPro" id="IPR036237">
    <property type="entry name" value="Xyl_isomerase-like_sf"/>
</dbReference>
<dbReference type="InterPro" id="IPR013022">
    <property type="entry name" value="Xyl_isomerase-like_TIM-brl"/>
</dbReference>
<dbReference type="PANTHER" id="PTHR12110:SF53">
    <property type="entry name" value="BLR5974 PROTEIN"/>
    <property type="match status" value="1"/>
</dbReference>
<protein>
    <submittedName>
        <fullName evidence="2">TIM barrel protein</fullName>
    </submittedName>
</protein>
<comment type="caution">
    <text evidence="2">The sequence shown here is derived from an EMBL/GenBank/DDBJ whole genome shotgun (WGS) entry which is preliminary data.</text>
</comment>
<sequence length="335" mass="36910">MLDGNKTLVALDRLQLTRLIARIDAIPLFAHSYSHHLNMRFGDTSPADMLSFAHSHGLSGLCIHVDDGEGRSLSAMSPQERSKFGSDAIELNLTIHVETSSTSRADLADAIAVANDIGARSIRCYPRYEGSVSSVMTRTIEDFGHLDQLDPQQRLRFTLEQHEDLKSYELAAIARQSGNPRLSLLFDFGNMINAYETPDAALEAMAPLVTEVHIKDVKAGEDRGGWSQIACRSGEGMIDFPEMLCKLLLLGSDQAQIGAFALQEENGMLSPAFRFPDEGADPFIPWRAPSTTEPPADEPLMVRLEQERQDAARQVDYVRGVLADLREAAVIRLAC</sequence>
<dbReference type="AlphaFoldDB" id="A0A937CNL3"/>
<name>A0A937CNL3_9HYPH</name>